<dbReference type="PANTHER" id="PTHR45719:SF3">
    <property type="entry name" value="BETA-GLUCURONOSYLTRANSFERASE GLCAT14A"/>
    <property type="match status" value="1"/>
</dbReference>
<organism evidence="8 9">
    <name type="scientific">Ceratodon purpureus</name>
    <name type="common">Fire moss</name>
    <name type="synonym">Dicranum purpureum</name>
    <dbReference type="NCBI Taxonomy" id="3225"/>
    <lineage>
        <taxon>Eukaryota</taxon>
        <taxon>Viridiplantae</taxon>
        <taxon>Streptophyta</taxon>
        <taxon>Embryophyta</taxon>
        <taxon>Bryophyta</taxon>
        <taxon>Bryophytina</taxon>
        <taxon>Bryopsida</taxon>
        <taxon>Dicranidae</taxon>
        <taxon>Pseudoditrichales</taxon>
        <taxon>Ditrichaceae</taxon>
        <taxon>Ceratodon</taxon>
    </lineage>
</organism>
<keyword evidence="7" id="KW-0812">Transmembrane</keyword>
<dbReference type="PANTHER" id="PTHR45719">
    <property type="entry name" value="GLYCOSYLTRANSFERASE"/>
    <property type="match status" value="1"/>
</dbReference>
<dbReference type="InterPro" id="IPR003406">
    <property type="entry name" value="Glyco_trans_14"/>
</dbReference>
<dbReference type="EMBL" id="CM026428">
    <property type="protein sequence ID" value="KAG0565863.1"/>
    <property type="molecule type" value="Genomic_DNA"/>
</dbReference>
<comment type="subcellular location">
    <subcellularLocation>
        <location evidence="1">Membrane</location>
        <topology evidence="1">Single-pass type II membrane protein</topology>
    </subcellularLocation>
</comment>
<evidence type="ECO:0000256" key="1">
    <source>
        <dbReference type="ARBA" id="ARBA00004606"/>
    </source>
</evidence>
<protein>
    <submittedName>
        <fullName evidence="8">Uncharacterized protein</fullName>
    </submittedName>
</protein>
<evidence type="ECO:0000256" key="2">
    <source>
        <dbReference type="ARBA" id="ARBA00022676"/>
    </source>
</evidence>
<dbReference type="AlphaFoldDB" id="A0A8T0H3T0"/>
<name>A0A8T0H3T0_CERPU</name>
<reference evidence="8" key="1">
    <citation type="submission" date="2020-06" db="EMBL/GenBank/DDBJ databases">
        <title>WGS assembly of Ceratodon purpureus strain R40.</title>
        <authorList>
            <person name="Carey S.B."/>
            <person name="Jenkins J."/>
            <person name="Shu S."/>
            <person name="Lovell J.T."/>
            <person name="Sreedasyam A."/>
            <person name="Maumus F."/>
            <person name="Tiley G.P."/>
            <person name="Fernandez-Pozo N."/>
            <person name="Barry K."/>
            <person name="Chen C."/>
            <person name="Wang M."/>
            <person name="Lipzen A."/>
            <person name="Daum C."/>
            <person name="Saski C.A."/>
            <person name="Payton A.C."/>
            <person name="Mcbreen J.C."/>
            <person name="Conrad R.E."/>
            <person name="Kollar L.M."/>
            <person name="Olsson S."/>
            <person name="Huttunen S."/>
            <person name="Landis J.B."/>
            <person name="Wickett N.J."/>
            <person name="Johnson M.G."/>
            <person name="Rensing S.A."/>
            <person name="Grimwood J."/>
            <person name="Schmutz J."/>
            <person name="Mcdaniel S.F."/>
        </authorList>
    </citation>
    <scope>NUCLEOTIDE SEQUENCE</scope>
    <source>
        <strain evidence="8">R40</strain>
    </source>
</reference>
<evidence type="ECO:0000313" key="8">
    <source>
        <dbReference type="EMBL" id="KAG0565863.1"/>
    </source>
</evidence>
<keyword evidence="7" id="KW-1133">Transmembrane helix</keyword>
<feature type="region of interest" description="Disordered" evidence="6">
    <location>
        <begin position="1"/>
        <end position="21"/>
    </location>
</feature>
<keyword evidence="4 7" id="KW-0472">Membrane</keyword>
<accession>A0A8T0H3T0</accession>
<evidence type="ECO:0000313" key="9">
    <source>
        <dbReference type="Proteomes" id="UP000822688"/>
    </source>
</evidence>
<proteinExistence type="predicted"/>
<dbReference type="EMBL" id="CM026428">
    <property type="protein sequence ID" value="KAG0565864.1"/>
    <property type="molecule type" value="Genomic_DNA"/>
</dbReference>
<evidence type="ECO:0000256" key="5">
    <source>
        <dbReference type="ARBA" id="ARBA00023180"/>
    </source>
</evidence>
<sequence>MMIRGNVPQSRSPTQSRLPGEAQRAVDGVKNLLQVPFSLATTEGKWLLSFLASVAISIILLLLATLGLGFISHAPSVTIQPARDSVQPENAFQIIEKESIANSLPPPPKFAYLISGTKGDGFRMQRTLQALYHPHNYYLLHLDLEAPTRERVELARYVRKEPMYDEVKNVFMVGKANLVTYKGPTMVAATLHGAAILLRKVKDWDWFINLSASDYPLITQDDLLHVFSYLPKDLNFIEHTSDIGWKEFQRAKPIIIDPGLYLDKKTDIFWATQRRAIPTAFRLFTGSAWIVLTRSFMEYCTVGWDNLPRTLLMYYTNFVSSPEGYFHTVICNSQEFRNTTVNHDLHFIAWDNPPKQHPLSLSLDFYDNMTTSGAAFARKFQKDDVVLDRIDEELLKRGKNKFTPGGWCIGPLDDPCAVRGENATLLRPGPGARRFEELVVRLLSRYQFRAEQCVGI</sequence>
<evidence type="ECO:0000256" key="4">
    <source>
        <dbReference type="ARBA" id="ARBA00023136"/>
    </source>
</evidence>
<comment type="caution">
    <text evidence="8">The sequence shown here is derived from an EMBL/GenBank/DDBJ whole genome shotgun (WGS) entry which is preliminary data.</text>
</comment>
<dbReference type="GO" id="GO:0015020">
    <property type="term" value="F:glucuronosyltransferase activity"/>
    <property type="evidence" value="ECO:0007669"/>
    <property type="project" value="InterPro"/>
</dbReference>
<keyword evidence="3" id="KW-0808">Transferase</keyword>
<keyword evidence="2" id="KW-0328">Glycosyltransferase</keyword>
<evidence type="ECO:0000256" key="6">
    <source>
        <dbReference type="SAM" id="MobiDB-lite"/>
    </source>
</evidence>
<dbReference type="GO" id="GO:0016020">
    <property type="term" value="C:membrane"/>
    <property type="evidence" value="ECO:0007669"/>
    <property type="project" value="UniProtKB-SubCell"/>
</dbReference>
<keyword evidence="5" id="KW-0325">Glycoprotein</keyword>
<dbReference type="InterPro" id="IPR044610">
    <property type="entry name" value="GLCAT14A/B/C"/>
</dbReference>
<dbReference type="OrthoDB" id="2019572at2759"/>
<feature type="compositionally biased region" description="Polar residues" evidence="6">
    <location>
        <begin position="7"/>
        <end position="17"/>
    </location>
</feature>
<keyword evidence="9" id="KW-1185">Reference proteome</keyword>
<evidence type="ECO:0000256" key="7">
    <source>
        <dbReference type="SAM" id="Phobius"/>
    </source>
</evidence>
<gene>
    <name evidence="8" type="ORF">KC19_7G018900</name>
</gene>
<dbReference type="Proteomes" id="UP000822688">
    <property type="component" value="Chromosome 7"/>
</dbReference>
<evidence type="ECO:0000256" key="3">
    <source>
        <dbReference type="ARBA" id="ARBA00022679"/>
    </source>
</evidence>
<dbReference type="Pfam" id="PF02485">
    <property type="entry name" value="Branch"/>
    <property type="match status" value="1"/>
</dbReference>
<feature type="transmembrane region" description="Helical" evidence="7">
    <location>
        <begin position="46"/>
        <end position="71"/>
    </location>
</feature>